<dbReference type="PANTHER" id="PTHR24016">
    <property type="entry name" value="CONSERVED OLIGOMERIC GOLGI COMPLEX SUBUNIT 4"/>
    <property type="match status" value="1"/>
</dbReference>
<evidence type="ECO:0000313" key="2">
    <source>
        <dbReference type="WBParaSite" id="TTAC_0000569801-mRNA-1"/>
    </source>
</evidence>
<sequence>LSVLGELNELHLEVVSRVSASFDGFVAVEDTKAIEELFRLFPIMQKHELGLEKYGKYLAKKIGGKVESQFSLISSTQPSDKPNVHVALVTYLLELVAQTIQVNESVIHDSYGGDSLLKFVRFIQSQCDHHAELIFMDFKEKHEVAIVLQSARHELLINNRSSTFVSSGVGQILFNARIELYLNFLRRRFLVSSKENILWSQVDIVTRLRSYFFLSHFLREANAEHG</sequence>
<dbReference type="SMART" id="SM00762">
    <property type="entry name" value="Cog4"/>
    <property type="match status" value="1"/>
</dbReference>
<organism evidence="2">
    <name type="scientific">Hydatigena taeniaeformis</name>
    <name type="common">Feline tapeworm</name>
    <name type="synonym">Taenia taeniaeformis</name>
    <dbReference type="NCBI Taxonomy" id="6205"/>
    <lineage>
        <taxon>Eukaryota</taxon>
        <taxon>Metazoa</taxon>
        <taxon>Spiralia</taxon>
        <taxon>Lophotrochozoa</taxon>
        <taxon>Platyhelminthes</taxon>
        <taxon>Cestoda</taxon>
        <taxon>Eucestoda</taxon>
        <taxon>Cyclophyllidea</taxon>
        <taxon>Taeniidae</taxon>
        <taxon>Hydatigera</taxon>
    </lineage>
</organism>
<dbReference type="InterPro" id="IPR048682">
    <property type="entry name" value="COG4"/>
</dbReference>
<reference evidence="2" key="1">
    <citation type="submission" date="2017-02" db="UniProtKB">
        <authorList>
            <consortium name="WormBaseParasite"/>
        </authorList>
    </citation>
    <scope>IDENTIFICATION</scope>
</reference>
<dbReference type="STRING" id="6205.A0A0R3WY58"/>
<evidence type="ECO:0000259" key="1">
    <source>
        <dbReference type="SMART" id="SM00762"/>
    </source>
</evidence>
<protein>
    <submittedName>
        <fullName evidence="2">Conserved oligomeric Golgi complex subunit 4</fullName>
    </submittedName>
</protein>
<dbReference type="WBParaSite" id="TTAC_0000569801-mRNA-1">
    <property type="protein sequence ID" value="TTAC_0000569801-mRNA-1"/>
    <property type="gene ID" value="TTAC_0000569801"/>
</dbReference>
<dbReference type="InterPro" id="IPR013167">
    <property type="entry name" value="COG4_M"/>
</dbReference>
<proteinExistence type="predicted"/>
<dbReference type="Pfam" id="PF08318">
    <property type="entry name" value="COG4_m"/>
    <property type="match status" value="1"/>
</dbReference>
<dbReference type="PANTHER" id="PTHR24016:SF0">
    <property type="entry name" value="CONSERVED OLIGOMERIC GOLGI COMPLEX SUBUNIT 4"/>
    <property type="match status" value="1"/>
</dbReference>
<feature type="domain" description="COG4 transport protein middle alpha-helical bundle" evidence="1">
    <location>
        <begin position="7"/>
        <end position="219"/>
    </location>
</feature>
<dbReference type="AlphaFoldDB" id="A0A0R3WY58"/>
<name>A0A0R3WY58_HYDTA</name>
<accession>A0A0R3WY58</accession>